<sequence length="464" mass="49362">MNCQAFRKAWLDDTDSDSHSHIETCDECIAWIETQMTTEEEVQFLKEVPLPQANLEDRIMQAIYQTAGKGVPPHAATASSEQQTSTVIAKPNKRWTKGFPSYAWVSAAAVLLAVGFVGYQQLSPSTIQMAAIQEDGMKDNQSTFAFNESGSKSAPSAQAPALASVPAAADSQAMKKAESNPGSAATQSQVTPTAPATDTPPAPPTQSNNAIAMVKPQEKVTTPEPRTVMKDERSNVASRGLQGNTADQAAKAKSELPAESSNTGNLVAAKESNGSTTEKPTTFGIASEVEPNNADSGTTENALVGPALPTATKQPITLSSFSDLNTAVQASDMPVPALTQAPNGFSMSTVSVQYESETSQKVTRLTADYKRNNDWIRIDVVRNTEGKRSLSIPGTFSATQLFAVNGEQAIAVSFDQSDSKASTAQHSVHFNAQSDNQSLYVVVTANGVTLNELMETTKHITWNP</sequence>
<organism evidence="3 4">
    <name type="scientific">Brevibacillus fortis</name>
    <dbReference type="NCBI Taxonomy" id="2126352"/>
    <lineage>
        <taxon>Bacteria</taxon>
        <taxon>Bacillati</taxon>
        <taxon>Bacillota</taxon>
        <taxon>Bacilli</taxon>
        <taxon>Bacillales</taxon>
        <taxon>Paenibacillaceae</taxon>
        <taxon>Brevibacillus</taxon>
    </lineage>
</organism>
<evidence type="ECO:0000256" key="2">
    <source>
        <dbReference type="SAM" id="Phobius"/>
    </source>
</evidence>
<protein>
    <submittedName>
        <fullName evidence="3">Uncharacterized protein</fullName>
    </submittedName>
</protein>
<evidence type="ECO:0000256" key="1">
    <source>
        <dbReference type="SAM" id="MobiDB-lite"/>
    </source>
</evidence>
<dbReference type="OrthoDB" id="2476144at2"/>
<name>A0A2P7VHF0_9BACL</name>
<evidence type="ECO:0000313" key="3">
    <source>
        <dbReference type="EMBL" id="PSJ98656.1"/>
    </source>
</evidence>
<keyword evidence="2" id="KW-1133">Transmembrane helix</keyword>
<gene>
    <name evidence="3" type="ORF">C7R93_05970</name>
</gene>
<feature type="compositionally biased region" description="Low complexity" evidence="1">
    <location>
        <begin position="149"/>
        <end position="172"/>
    </location>
</feature>
<feature type="transmembrane region" description="Helical" evidence="2">
    <location>
        <begin position="99"/>
        <end position="119"/>
    </location>
</feature>
<keyword evidence="2" id="KW-0812">Transmembrane</keyword>
<feature type="compositionally biased region" description="Polar residues" evidence="1">
    <location>
        <begin position="180"/>
        <end position="190"/>
    </location>
</feature>
<feature type="region of interest" description="Disordered" evidence="1">
    <location>
        <begin position="141"/>
        <end position="281"/>
    </location>
</feature>
<dbReference type="EMBL" id="PXZM01000006">
    <property type="protein sequence ID" value="PSJ98656.1"/>
    <property type="molecule type" value="Genomic_DNA"/>
</dbReference>
<proteinExistence type="predicted"/>
<reference evidence="3 4" key="1">
    <citation type="submission" date="2018-03" db="EMBL/GenBank/DDBJ databases">
        <title>Brevisbacillus phylogenomics.</title>
        <authorList>
            <person name="Dunlap C."/>
        </authorList>
    </citation>
    <scope>NUCLEOTIDE SEQUENCE [LARGE SCALE GENOMIC DNA]</scope>
    <source>
        <strain evidence="3 4">NRRL NRS-1210</strain>
    </source>
</reference>
<dbReference type="RefSeq" id="WP_106837945.1">
    <property type="nucleotide sequence ID" value="NZ_JBCNIW010000026.1"/>
</dbReference>
<keyword evidence="2" id="KW-0472">Membrane</keyword>
<dbReference type="AlphaFoldDB" id="A0A2P7VHF0"/>
<dbReference type="Proteomes" id="UP000240419">
    <property type="component" value="Unassembled WGS sequence"/>
</dbReference>
<feature type="compositionally biased region" description="Polar residues" evidence="1">
    <location>
        <begin position="235"/>
        <end position="247"/>
    </location>
</feature>
<keyword evidence="4" id="KW-1185">Reference proteome</keyword>
<accession>A0A2P7VHF0</accession>
<comment type="caution">
    <text evidence="3">The sequence shown here is derived from an EMBL/GenBank/DDBJ whole genome shotgun (WGS) entry which is preliminary data.</text>
</comment>
<evidence type="ECO:0000313" key="4">
    <source>
        <dbReference type="Proteomes" id="UP000240419"/>
    </source>
</evidence>